<dbReference type="Gene3D" id="3.60.120.10">
    <property type="entry name" value="Anthranilate synthase"/>
    <property type="match status" value="1"/>
</dbReference>
<dbReference type="AlphaFoldDB" id="A0A1E7FA77"/>
<keyword evidence="3" id="KW-1185">Reference proteome</keyword>
<dbReference type="SUPFAM" id="SSF56322">
    <property type="entry name" value="ADC synthase"/>
    <property type="match status" value="1"/>
</dbReference>
<evidence type="ECO:0000259" key="1">
    <source>
        <dbReference type="Pfam" id="PF00425"/>
    </source>
</evidence>
<dbReference type="KEGG" id="fcy:FRACYDRAFT_153813"/>
<dbReference type="InterPro" id="IPR015890">
    <property type="entry name" value="Chorismate_C"/>
</dbReference>
<dbReference type="Pfam" id="PF00425">
    <property type="entry name" value="Chorismate_bind"/>
    <property type="match status" value="1"/>
</dbReference>
<dbReference type="OrthoDB" id="8119704at2759"/>
<proteinExistence type="predicted"/>
<dbReference type="InParanoid" id="A0A1E7FA77"/>
<organism evidence="2 3">
    <name type="scientific">Fragilariopsis cylindrus CCMP1102</name>
    <dbReference type="NCBI Taxonomy" id="635003"/>
    <lineage>
        <taxon>Eukaryota</taxon>
        <taxon>Sar</taxon>
        <taxon>Stramenopiles</taxon>
        <taxon>Ochrophyta</taxon>
        <taxon>Bacillariophyta</taxon>
        <taxon>Bacillariophyceae</taxon>
        <taxon>Bacillariophycidae</taxon>
        <taxon>Bacillariales</taxon>
        <taxon>Bacillariaceae</taxon>
        <taxon>Fragilariopsis</taxon>
    </lineage>
</organism>
<dbReference type="Proteomes" id="UP000095751">
    <property type="component" value="Unassembled WGS sequence"/>
</dbReference>
<dbReference type="PANTHER" id="PTHR42839:SF2">
    <property type="entry name" value="ISOCHORISMATE SYNTHASE ENTC"/>
    <property type="match status" value="1"/>
</dbReference>
<feature type="domain" description="Chorismate-utilising enzyme C-terminal" evidence="1">
    <location>
        <begin position="10"/>
        <end position="181"/>
    </location>
</feature>
<reference evidence="2 3" key="1">
    <citation type="submission" date="2016-09" db="EMBL/GenBank/DDBJ databases">
        <title>Extensive genetic diversity and differential bi-allelic expression allows diatom success in the polar Southern Ocean.</title>
        <authorList>
            <consortium name="DOE Joint Genome Institute"/>
            <person name="Mock T."/>
            <person name="Otillar R.P."/>
            <person name="Strauss J."/>
            <person name="Dupont C."/>
            <person name="Frickenhaus S."/>
            <person name="Maumus F."/>
            <person name="Mcmullan M."/>
            <person name="Sanges R."/>
            <person name="Schmutz J."/>
            <person name="Toseland A."/>
            <person name="Valas R."/>
            <person name="Veluchamy A."/>
            <person name="Ward B.J."/>
            <person name="Allen A."/>
            <person name="Barry K."/>
            <person name="Falciatore A."/>
            <person name="Ferrante M."/>
            <person name="Fortunato A.E."/>
            <person name="Gloeckner G."/>
            <person name="Gruber A."/>
            <person name="Hipkin R."/>
            <person name="Janech M."/>
            <person name="Kroth P."/>
            <person name="Leese F."/>
            <person name="Lindquist E."/>
            <person name="Lyon B.R."/>
            <person name="Martin J."/>
            <person name="Mayer C."/>
            <person name="Parker M."/>
            <person name="Quesneville H."/>
            <person name="Raymond J."/>
            <person name="Uhlig C."/>
            <person name="Valentin K.U."/>
            <person name="Worden A.Z."/>
            <person name="Armbrust E.V."/>
            <person name="Bowler C."/>
            <person name="Green B."/>
            <person name="Moulton V."/>
            <person name="Van Oosterhout C."/>
            <person name="Grigoriev I."/>
        </authorList>
    </citation>
    <scope>NUCLEOTIDE SEQUENCE [LARGE SCALE GENOMIC DNA]</scope>
    <source>
        <strain evidence="2 3">CCMP1102</strain>
    </source>
</reference>
<dbReference type="InterPro" id="IPR005801">
    <property type="entry name" value="ADC_synthase"/>
</dbReference>
<protein>
    <submittedName>
        <fullName evidence="2">ADC synthase</fullName>
    </submittedName>
</protein>
<feature type="non-terminal residue" evidence="2">
    <location>
        <position position="182"/>
    </location>
</feature>
<dbReference type="EMBL" id="KV784359">
    <property type="protein sequence ID" value="OEU15080.1"/>
    <property type="molecule type" value="Genomic_DNA"/>
</dbReference>
<sequence length="182" mass="20208">FFGCSPERLFQVVSSSPSSNGEYSSDKTTRVVSEALAGTRPRGSTPQADQELSRQLFASAKDQSENKITGRFITEAFDELIERGVGTMKGRYYVRRLRHLQHICQQFQFQLSSSAVVKDVIRHLLTALHPTPAVGGYPKDPALDFIRQHESIAFDRGYYAGPVGFVGREEAEIVVAIRSGLI</sequence>
<name>A0A1E7FA77_9STRA</name>
<dbReference type="PANTHER" id="PTHR42839">
    <property type="entry name" value="ISOCHORISMATE SYNTHASE ENTC"/>
    <property type="match status" value="1"/>
</dbReference>
<evidence type="ECO:0000313" key="2">
    <source>
        <dbReference type="EMBL" id="OEU15080.1"/>
    </source>
</evidence>
<feature type="non-terminal residue" evidence="2">
    <location>
        <position position="1"/>
    </location>
</feature>
<accession>A0A1E7FA77</accession>
<evidence type="ECO:0000313" key="3">
    <source>
        <dbReference type="Proteomes" id="UP000095751"/>
    </source>
</evidence>
<gene>
    <name evidence="2" type="ORF">FRACYDRAFT_153813</name>
</gene>